<reference evidence="1" key="1">
    <citation type="submission" date="2014-09" db="EMBL/GenBank/DDBJ databases">
        <authorList>
            <person name="Magalhaes I.L.F."/>
            <person name="Oliveira U."/>
            <person name="Santos F.R."/>
            <person name="Vidigal T.H.D.A."/>
            <person name="Brescovit A.D."/>
            <person name="Santos A.J."/>
        </authorList>
    </citation>
    <scope>NUCLEOTIDE SEQUENCE</scope>
    <source>
        <tissue evidence="1">Shoot tissue taken approximately 20 cm above the soil surface</tissue>
    </source>
</reference>
<dbReference type="AlphaFoldDB" id="A0A0A9AKQ5"/>
<protein>
    <submittedName>
        <fullName evidence="1">Uncharacterized protein</fullName>
    </submittedName>
</protein>
<organism evidence="1">
    <name type="scientific">Arundo donax</name>
    <name type="common">Giant reed</name>
    <name type="synonym">Donax arundinaceus</name>
    <dbReference type="NCBI Taxonomy" id="35708"/>
    <lineage>
        <taxon>Eukaryota</taxon>
        <taxon>Viridiplantae</taxon>
        <taxon>Streptophyta</taxon>
        <taxon>Embryophyta</taxon>
        <taxon>Tracheophyta</taxon>
        <taxon>Spermatophyta</taxon>
        <taxon>Magnoliopsida</taxon>
        <taxon>Liliopsida</taxon>
        <taxon>Poales</taxon>
        <taxon>Poaceae</taxon>
        <taxon>PACMAD clade</taxon>
        <taxon>Arundinoideae</taxon>
        <taxon>Arundineae</taxon>
        <taxon>Arundo</taxon>
    </lineage>
</organism>
<proteinExistence type="predicted"/>
<reference evidence="1" key="2">
    <citation type="journal article" date="2015" name="Data Brief">
        <title>Shoot transcriptome of the giant reed, Arundo donax.</title>
        <authorList>
            <person name="Barrero R.A."/>
            <person name="Guerrero F.D."/>
            <person name="Moolhuijzen P."/>
            <person name="Goolsby J.A."/>
            <person name="Tidwell J."/>
            <person name="Bellgard S.E."/>
            <person name="Bellgard M.I."/>
        </authorList>
    </citation>
    <scope>NUCLEOTIDE SEQUENCE</scope>
    <source>
        <tissue evidence="1">Shoot tissue taken approximately 20 cm above the soil surface</tissue>
    </source>
</reference>
<dbReference type="EMBL" id="GBRH01250263">
    <property type="protein sequence ID" value="JAD47632.1"/>
    <property type="molecule type" value="Transcribed_RNA"/>
</dbReference>
<evidence type="ECO:0000313" key="1">
    <source>
        <dbReference type="EMBL" id="JAD47632.1"/>
    </source>
</evidence>
<accession>A0A0A9AKQ5</accession>
<name>A0A0A9AKQ5_ARUDO</name>
<sequence length="31" mass="3623">MPRYVNDSCKIFSDSSAKIISLDLENRYLML</sequence>